<dbReference type="Proteomes" id="UP001330434">
    <property type="component" value="Chromosome"/>
</dbReference>
<dbReference type="InterPro" id="IPR005835">
    <property type="entry name" value="NTP_transferase_dom"/>
</dbReference>
<evidence type="ECO:0000313" key="4">
    <source>
        <dbReference type="EMBL" id="WVX66256.1"/>
    </source>
</evidence>
<gene>
    <name evidence="4" type="ORF">Bealeia1_00432</name>
</gene>
<dbReference type="RefSeq" id="WP_331255141.1">
    <property type="nucleotide sequence ID" value="NZ_CP133270.1"/>
</dbReference>
<evidence type="ECO:0000259" key="3">
    <source>
        <dbReference type="Pfam" id="PF00483"/>
    </source>
</evidence>
<dbReference type="SUPFAM" id="SSF53448">
    <property type="entry name" value="Nucleotide-diphospho-sugar transferases"/>
    <property type="match status" value="1"/>
</dbReference>
<dbReference type="PANTHER" id="PTHR43584:SF8">
    <property type="entry name" value="N-ACETYLMURAMATE ALPHA-1-PHOSPHATE URIDYLYLTRANSFERASE"/>
    <property type="match status" value="1"/>
</dbReference>
<evidence type="ECO:0000313" key="5">
    <source>
        <dbReference type="Proteomes" id="UP001330434"/>
    </source>
</evidence>
<feature type="domain" description="Nucleotidyl transferase" evidence="3">
    <location>
        <begin position="6"/>
        <end position="141"/>
    </location>
</feature>
<evidence type="ECO:0000256" key="2">
    <source>
        <dbReference type="ARBA" id="ARBA00022695"/>
    </source>
</evidence>
<proteinExistence type="predicted"/>
<dbReference type="EMBL" id="CP133270">
    <property type="protein sequence ID" value="WVX66256.1"/>
    <property type="molecule type" value="Genomic_DNA"/>
</dbReference>
<dbReference type="CDD" id="cd06422">
    <property type="entry name" value="NTP_transferase_like_1"/>
    <property type="match status" value="1"/>
</dbReference>
<name>A0ABZ2C3L1_9PROT</name>
<dbReference type="InterPro" id="IPR050065">
    <property type="entry name" value="GlmU-like"/>
</dbReference>
<dbReference type="Gene3D" id="3.90.550.10">
    <property type="entry name" value="Spore Coat Polysaccharide Biosynthesis Protein SpsA, Chain A"/>
    <property type="match status" value="1"/>
</dbReference>
<keyword evidence="1" id="KW-0808">Transferase</keyword>
<dbReference type="Pfam" id="PF00483">
    <property type="entry name" value="NTP_transferase"/>
    <property type="match status" value="1"/>
</dbReference>
<keyword evidence="5" id="KW-1185">Reference proteome</keyword>
<dbReference type="InterPro" id="IPR029044">
    <property type="entry name" value="Nucleotide-diphossugar_trans"/>
</dbReference>
<reference evidence="4 5" key="1">
    <citation type="journal article" date="2024" name="Environ. Microbiol.">
        <title>Novel evolutionary insights on the interactions of the Holosporales (Alphaproteobacteria) with eukaryotic hosts from comparative genomics.</title>
        <authorList>
            <person name="Giovannini M."/>
            <person name="Petroni G."/>
            <person name="Castelli M."/>
        </authorList>
    </citation>
    <scope>NUCLEOTIDE SEQUENCE [LARGE SCALE GENOMIC DNA]</scope>
    <source>
        <strain evidence="4 5">US_Bl 15I1</strain>
    </source>
</reference>
<dbReference type="PANTHER" id="PTHR43584">
    <property type="entry name" value="NUCLEOTIDYL TRANSFERASE"/>
    <property type="match status" value="1"/>
</dbReference>
<organism evidence="4 5">
    <name type="scientific">Candidatus Bealeia paramacronuclearis</name>
    <dbReference type="NCBI Taxonomy" id="1921001"/>
    <lineage>
        <taxon>Bacteria</taxon>
        <taxon>Pseudomonadati</taxon>
        <taxon>Pseudomonadota</taxon>
        <taxon>Alphaproteobacteria</taxon>
        <taxon>Holosporales</taxon>
        <taxon>Holosporaceae</taxon>
        <taxon>Candidatus Bealeia</taxon>
    </lineage>
</organism>
<sequence>MTPSSAMILAAGKGERMRPLTSTCPKPLIEVAGKTMLARAYKHVQNAHIFNCVVNAHYLGSQIESAAQGFAKISHEVELLDTAGGVLKALPLLESDPIFVLNGDVVWIDATSSYLQKMSLAWTTEMKSLLMLVPKNEAYGYEGRGDFFLDEAGRLRRPQVGEDAPYIYGGVQIISKSAFEGYAIAPFSFNKIWNQLMEKGQLYGAPFEGPWFHIGTPEALDSYEPIIRQLEEDLQRQRAHG</sequence>
<protein>
    <submittedName>
        <fullName evidence="4">Nucleotidyltransferase family protein</fullName>
    </submittedName>
</protein>
<accession>A0ABZ2C3L1</accession>
<evidence type="ECO:0000256" key="1">
    <source>
        <dbReference type="ARBA" id="ARBA00022679"/>
    </source>
</evidence>
<keyword evidence="2" id="KW-0548">Nucleotidyltransferase</keyword>